<reference evidence="1" key="1">
    <citation type="journal article" date="2021" name="Proc. Natl. Acad. Sci. U.S.A.">
        <title>A Catalog of Tens of Thousands of Viruses from Human Metagenomes Reveals Hidden Associations with Chronic Diseases.</title>
        <authorList>
            <person name="Tisza M.J."/>
            <person name="Buck C.B."/>
        </authorList>
    </citation>
    <scope>NUCLEOTIDE SEQUENCE</scope>
    <source>
        <strain evidence="1">Cteoh1</strain>
    </source>
</reference>
<name>A0A8S5QLV5_9CAUD</name>
<accession>A0A8S5QLV5</accession>
<organism evidence="1">
    <name type="scientific">Siphoviridae sp. cteoh1</name>
    <dbReference type="NCBI Taxonomy" id="2826407"/>
    <lineage>
        <taxon>Viruses</taxon>
        <taxon>Duplodnaviria</taxon>
        <taxon>Heunggongvirae</taxon>
        <taxon>Uroviricota</taxon>
        <taxon>Caudoviricetes</taxon>
    </lineage>
</organism>
<sequence>MRYKSMSTYRVEFEDEEGNKLSGTLEPNK</sequence>
<dbReference type="EMBL" id="BK015686">
    <property type="protein sequence ID" value="DAE19793.1"/>
    <property type="molecule type" value="Genomic_DNA"/>
</dbReference>
<proteinExistence type="predicted"/>
<protein>
    <submittedName>
        <fullName evidence="1">Uncharacterized protein</fullName>
    </submittedName>
</protein>
<evidence type="ECO:0000313" key="1">
    <source>
        <dbReference type="EMBL" id="DAE19793.1"/>
    </source>
</evidence>